<dbReference type="GO" id="GO:0000162">
    <property type="term" value="P:L-tryptophan biosynthetic process"/>
    <property type="evidence" value="ECO:0007669"/>
    <property type="project" value="TreeGrafter"/>
</dbReference>
<organism evidence="5 6">
    <name type="scientific">Cellvibrio japonicus (strain Ueda107)</name>
    <name type="common">Pseudomonas fluorescens subsp. cellulosa</name>
    <dbReference type="NCBI Taxonomy" id="498211"/>
    <lineage>
        <taxon>Bacteria</taxon>
        <taxon>Pseudomonadati</taxon>
        <taxon>Pseudomonadota</taxon>
        <taxon>Gammaproteobacteria</taxon>
        <taxon>Cellvibrionales</taxon>
        <taxon>Cellvibrionaceae</taxon>
        <taxon>Cellvibrio</taxon>
    </lineage>
</organism>
<reference evidence="5 6" key="1">
    <citation type="journal article" date="2008" name="J. Bacteriol.">
        <title>Insights into plant cell wall degradation from the genome sequence of the soil bacterium Cellvibrio japonicus.</title>
        <authorList>
            <person name="Deboy R.T."/>
            <person name="Mongodin E.F."/>
            <person name="Fouts D.E."/>
            <person name="Tailford L.E."/>
            <person name="Khouri H."/>
            <person name="Emerson J.B."/>
            <person name="Mohamoud Y."/>
            <person name="Watkins K."/>
            <person name="Henrissat B."/>
            <person name="Gilbert H.J."/>
            <person name="Nelson K.E."/>
        </authorList>
    </citation>
    <scope>NUCLEOTIDE SEQUENCE [LARGE SCALE GENOMIC DNA]</scope>
    <source>
        <strain evidence="5 6">Ueda107</strain>
    </source>
</reference>
<evidence type="ECO:0000313" key="5">
    <source>
        <dbReference type="EMBL" id="ACE85462.1"/>
    </source>
</evidence>
<dbReference type="STRING" id="498211.CJA_2038"/>
<dbReference type="OrthoDB" id="9803598at2"/>
<protein>
    <recommendedName>
        <fullName evidence="1">aminodeoxychorismate synthase</fullName>
        <ecNumber evidence="1">2.6.1.85</ecNumber>
    </recommendedName>
</protein>
<dbReference type="Gene3D" id="3.60.120.10">
    <property type="entry name" value="Anthranilate synthase"/>
    <property type="match status" value="1"/>
</dbReference>
<dbReference type="InterPro" id="IPR006805">
    <property type="entry name" value="Anth_synth_I_N"/>
</dbReference>
<dbReference type="AlphaFoldDB" id="B3PHN7"/>
<dbReference type="SUPFAM" id="SSF56322">
    <property type="entry name" value="ADC synthase"/>
    <property type="match status" value="1"/>
</dbReference>
<evidence type="ECO:0000259" key="4">
    <source>
        <dbReference type="Pfam" id="PF04715"/>
    </source>
</evidence>
<dbReference type="GO" id="GO:0009396">
    <property type="term" value="P:folic acid-containing compound biosynthetic process"/>
    <property type="evidence" value="ECO:0007669"/>
    <property type="project" value="InterPro"/>
</dbReference>
<dbReference type="NCBIfam" id="TIGR00553">
    <property type="entry name" value="pabB"/>
    <property type="match status" value="1"/>
</dbReference>
<feature type="domain" description="Chorismate-utilising enzyme C-terminal" evidence="3">
    <location>
        <begin position="205"/>
        <end position="455"/>
    </location>
</feature>
<dbReference type="eggNOG" id="COG0147">
    <property type="taxonomic scope" value="Bacteria"/>
</dbReference>
<keyword evidence="2" id="KW-0808">Transferase</keyword>
<dbReference type="KEGG" id="cja:CJA_2038"/>
<dbReference type="EMBL" id="CP000934">
    <property type="protein sequence ID" value="ACE85462.1"/>
    <property type="molecule type" value="Genomic_DNA"/>
</dbReference>
<dbReference type="PRINTS" id="PR00095">
    <property type="entry name" value="ANTSNTHASEI"/>
</dbReference>
<evidence type="ECO:0000313" key="6">
    <source>
        <dbReference type="Proteomes" id="UP000001036"/>
    </source>
</evidence>
<dbReference type="GO" id="GO:0046820">
    <property type="term" value="F:4-amino-4-deoxychorismate synthase activity"/>
    <property type="evidence" value="ECO:0007669"/>
    <property type="project" value="UniProtKB-EC"/>
</dbReference>
<evidence type="ECO:0000259" key="3">
    <source>
        <dbReference type="Pfam" id="PF00425"/>
    </source>
</evidence>
<dbReference type="GO" id="GO:0016829">
    <property type="term" value="F:lyase activity"/>
    <property type="evidence" value="ECO:0007669"/>
    <property type="project" value="UniProtKB-KW"/>
</dbReference>
<dbReference type="Pfam" id="PF00425">
    <property type="entry name" value="Chorismate_bind"/>
    <property type="match status" value="1"/>
</dbReference>
<keyword evidence="5" id="KW-0456">Lyase</keyword>
<dbReference type="InterPro" id="IPR005802">
    <property type="entry name" value="ADC_synth_comp_1"/>
</dbReference>
<dbReference type="EC" id="2.6.1.85" evidence="1"/>
<dbReference type="HOGENOM" id="CLU_006493_7_2_6"/>
<dbReference type="InterPro" id="IPR019999">
    <property type="entry name" value="Anth_synth_I-like"/>
</dbReference>
<name>B3PHN7_CELJU</name>
<keyword evidence="6" id="KW-1185">Reference proteome</keyword>
<dbReference type="InterPro" id="IPR005801">
    <property type="entry name" value="ADC_synthase"/>
</dbReference>
<dbReference type="PANTHER" id="PTHR11236:SF50">
    <property type="entry name" value="AMINODEOXYCHORISMATE SYNTHASE COMPONENT 1"/>
    <property type="match status" value="1"/>
</dbReference>
<dbReference type="Proteomes" id="UP000001036">
    <property type="component" value="Chromosome"/>
</dbReference>
<feature type="domain" description="Anthranilate synthase component I N-terminal" evidence="4">
    <location>
        <begin position="17"/>
        <end position="151"/>
    </location>
</feature>
<dbReference type="InterPro" id="IPR015890">
    <property type="entry name" value="Chorismate_C"/>
</dbReference>
<evidence type="ECO:0000256" key="2">
    <source>
        <dbReference type="ARBA" id="ARBA00022679"/>
    </source>
</evidence>
<accession>B3PHN7</accession>
<dbReference type="PANTHER" id="PTHR11236">
    <property type="entry name" value="AMINOBENZOATE/ANTHRANILATE SYNTHASE"/>
    <property type="match status" value="1"/>
</dbReference>
<sequence>MQSSLVLHPLPYTPDSVSWLLAIRHLPRLVWLDSGHPGSHYGRFDILAAAPSVNLETHGTRTVITHNTTSQSHSLDDPFQLLGQYLSLSSDAVSHPLPFIGGALGYFGYDLGRRLEKLPNQAQADIDLPDLSIGIYPWAILQDHQQQQAWLVFNPALDAAYNFLEIEQLCRDAPQNTWFHEPRLNLKSDNNLFKINEFKSKVNVDEYAKAMAQIQAYIRAGDCYQVNYAQRFSACYQGDPLLAYLALRTSLPSPFSGFMQLPQGAVLSLSPERFIQVRRQQVETKPIKGTIKRGATAEEDVANANWLVNSTKNRAENVMIVDLLRNDLSKHCTRVKVPTLCELQTFANVHHLVSTVTAQLNPNASPLDVLRDSFPGGSITGAPKIRAMEIIEELEPTRRSVYCGSLGYISQDGQMDTNIAIRTLVCDGEQIHCWGGGGIVADSETDQEYTESIAKVKVLMDTLEQYFGPTT</sequence>
<dbReference type="RefSeq" id="WP_012487645.1">
    <property type="nucleotide sequence ID" value="NC_010995.1"/>
</dbReference>
<dbReference type="Pfam" id="PF04715">
    <property type="entry name" value="Anth_synt_I_N"/>
    <property type="match status" value="1"/>
</dbReference>
<proteinExistence type="predicted"/>
<evidence type="ECO:0000256" key="1">
    <source>
        <dbReference type="ARBA" id="ARBA00013139"/>
    </source>
</evidence>
<gene>
    <name evidence="5" type="primary">pabB</name>
    <name evidence="5" type="ordered locus">CJA_2038</name>
</gene>